<dbReference type="Gene3D" id="1.10.110.10">
    <property type="entry name" value="Plant lipid-transfer and hydrophobic proteins"/>
    <property type="match status" value="1"/>
</dbReference>
<dbReference type="CDD" id="cd00010">
    <property type="entry name" value="AAI_LTSS"/>
    <property type="match status" value="1"/>
</dbReference>
<dbReference type="SMART" id="SM00499">
    <property type="entry name" value="AAI"/>
    <property type="match status" value="1"/>
</dbReference>
<dbReference type="SUPFAM" id="SSF47699">
    <property type="entry name" value="Bifunctional inhibitor/lipid-transfer protein/seed storage 2S albumin"/>
    <property type="match status" value="1"/>
</dbReference>
<sequence>MMMAFSKESQTAAAMLLVVVLLLAAEAAAADEKACMSSIVSLMPCLPYTENKAPEPSAPCCRNLAQVVQSQPICLCAVLDGEASQWMGIPVNVSRALALPPACSVQTPPTSECNCT</sequence>
<comment type="similarity">
    <text evidence="1">Belongs to the plant LTP family.</text>
</comment>
<dbReference type="AlphaFoldDB" id="A0A843X5H8"/>
<dbReference type="InterPro" id="IPR043325">
    <property type="entry name" value="LTSS"/>
</dbReference>
<keyword evidence="4" id="KW-0325">Glycoprotein</keyword>
<dbReference type="Pfam" id="PF14368">
    <property type="entry name" value="LTP_2"/>
    <property type="match status" value="1"/>
</dbReference>
<feature type="chain" id="PRO_5032308408" description="Bifunctional inhibitor/plant lipid transfer protein/seed storage helical domain-containing protein" evidence="5">
    <location>
        <begin position="30"/>
        <end position="116"/>
    </location>
</feature>
<feature type="signal peptide" evidence="5">
    <location>
        <begin position="1"/>
        <end position="29"/>
    </location>
</feature>
<keyword evidence="3" id="KW-1015">Disulfide bond</keyword>
<dbReference type="Proteomes" id="UP000652761">
    <property type="component" value="Unassembled WGS sequence"/>
</dbReference>
<feature type="domain" description="Bifunctional inhibitor/plant lipid transfer protein/seed storage helical" evidence="6">
    <location>
        <begin position="35"/>
        <end position="113"/>
    </location>
</feature>
<evidence type="ECO:0000256" key="3">
    <source>
        <dbReference type="ARBA" id="ARBA00023157"/>
    </source>
</evidence>
<dbReference type="InterPro" id="IPR036312">
    <property type="entry name" value="Bifun_inhib/LTP/seed_sf"/>
</dbReference>
<accession>A0A843X5H8</accession>
<protein>
    <recommendedName>
        <fullName evidence="6">Bifunctional inhibitor/plant lipid transfer protein/seed storage helical domain-containing protein</fullName>
    </recommendedName>
</protein>
<keyword evidence="8" id="KW-1185">Reference proteome</keyword>
<evidence type="ECO:0000256" key="2">
    <source>
        <dbReference type="ARBA" id="ARBA00022729"/>
    </source>
</evidence>
<reference evidence="7" key="1">
    <citation type="submission" date="2017-07" db="EMBL/GenBank/DDBJ databases">
        <title>Taro Niue Genome Assembly and Annotation.</title>
        <authorList>
            <person name="Atibalentja N."/>
            <person name="Keating K."/>
            <person name="Fields C.J."/>
        </authorList>
    </citation>
    <scope>NUCLEOTIDE SEQUENCE</scope>
    <source>
        <strain evidence="7">Niue_2</strain>
        <tissue evidence="7">Leaf</tissue>
    </source>
</reference>
<dbReference type="InterPro" id="IPR016140">
    <property type="entry name" value="Bifunc_inhib/LTP/seed_store"/>
</dbReference>
<evidence type="ECO:0000259" key="6">
    <source>
        <dbReference type="SMART" id="SM00499"/>
    </source>
</evidence>
<proteinExistence type="inferred from homology"/>
<keyword evidence="2 5" id="KW-0732">Signal</keyword>
<dbReference type="EMBL" id="NMUH01006140">
    <property type="protein sequence ID" value="MQM14561.1"/>
    <property type="molecule type" value="Genomic_DNA"/>
</dbReference>
<evidence type="ECO:0000256" key="4">
    <source>
        <dbReference type="ARBA" id="ARBA00023180"/>
    </source>
</evidence>
<name>A0A843X5H8_COLES</name>
<dbReference type="PANTHER" id="PTHR33044">
    <property type="entry name" value="BIFUNCTIONAL INHIBITOR/LIPID-TRANSFER PROTEIN/SEED STORAGE 2S ALBUMIN SUPERFAMILY PROTEIN-RELATED"/>
    <property type="match status" value="1"/>
</dbReference>
<evidence type="ECO:0000313" key="8">
    <source>
        <dbReference type="Proteomes" id="UP000652761"/>
    </source>
</evidence>
<dbReference type="OrthoDB" id="911994at2759"/>
<evidence type="ECO:0000256" key="1">
    <source>
        <dbReference type="ARBA" id="ARBA00009748"/>
    </source>
</evidence>
<comment type="caution">
    <text evidence="7">The sequence shown here is derived from an EMBL/GenBank/DDBJ whole genome shotgun (WGS) entry which is preliminary data.</text>
</comment>
<evidence type="ECO:0000256" key="5">
    <source>
        <dbReference type="SAM" id="SignalP"/>
    </source>
</evidence>
<evidence type="ECO:0000313" key="7">
    <source>
        <dbReference type="EMBL" id="MQM14561.1"/>
    </source>
</evidence>
<organism evidence="7 8">
    <name type="scientific">Colocasia esculenta</name>
    <name type="common">Wild taro</name>
    <name type="synonym">Arum esculentum</name>
    <dbReference type="NCBI Taxonomy" id="4460"/>
    <lineage>
        <taxon>Eukaryota</taxon>
        <taxon>Viridiplantae</taxon>
        <taxon>Streptophyta</taxon>
        <taxon>Embryophyta</taxon>
        <taxon>Tracheophyta</taxon>
        <taxon>Spermatophyta</taxon>
        <taxon>Magnoliopsida</taxon>
        <taxon>Liliopsida</taxon>
        <taxon>Araceae</taxon>
        <taxon>Aroideae</taxon>
        <taxon>Colocasieae</taxon>
        <taxon>Colocasia</taxon>
    </lineage>
</organism>
<gene>
    <name evidence="7" type="ORF">Taro_047494</name>
</gene>